<accession>A0A2W5GTD3</accession>
<protein>
    <recommendedName>
        <fullName evidence="3">DUF2400 domain-containing protein</fullName>
    </recommendedName>
</protein>
<evidence type="ECO:0000313" key="2">
    <source>
        <dbReference type="Proteomes" id="UP000249645"/>
    </source>
</evidence>
<evidence type="ECO:0008006" key="3">
    <source>
        <dbReference type="Google" id="ProtNLM"/>
    </source>
</evidence>
<dbReference type="Pfam" id="PF09674">
    <property type="entry name" value="DUF2400"/>
    <property type="match status" value="1"/>
</dbReference>
<dbReference type="Proteomes" id="UP000249645">
    <property type="component" value="Unassembled WGS sequence"/>
</dbReference>
<gene>
    <name evidence="1" type="ORF">DI598_11955</name>
</gene>
<evidence type="ECO:0000313" key="1">
    <source>
        <dbReference type="EMBL" id="PZP46572.1"/>
    </source>
</evidence>
<proteinExistence type="predicted"/>
<reference evidence="1 2" key="1">
    <citation type="submission" date="2017-11" db="EMBL/GenBank/DDBJ databases">
        <title>Infants hospitalized years apart are colonized by the same room-sourced microbial strains.</title>
        <authorList>
            <person name="Brooks B."/>
            <person name="Olm M.R."/>
            <person name="Firek B.A."/>
            <person name="Baker R."/>
            <person name="Thomas B.C."/>
            <person name="Morowitz M.J."/>
            <person name="Banfield J.F."/>
        </authorList>
    </citation>
    <scope>NUCLEOTIDE SEQUENCE [LARGE SCALE GENOMIC DNA]</scope>
    <source>
        <strain evidence="1">S2_009_000_R2_76</strain>
    </source>
</reference>
<dbReference type="AlphaFoldDB" id="A0A2W5GTD3"/>
<organism evidence="1 2">
    <name type="scientific">Pseudopedobacter saltans</name>
    <dbReference type="NCBI Taxonomy" id="151895"/>
    <lineage>
        <taxon>Bacteria</taxon>
        <taxon>Pseudomonadati</taxon>
        <taxon>Bacteroidota</taxon>
        <taxon>Sphingobacteriia</taxon>
        <taxon>Sphingobacteriales</taxon>
        <taxon>Sphingobacteriaceae</taxon>
        <taxon>Pseudopedobacter</taxon>
    </lineage>
</organism>
<dbReference type="InterPro" id="IPR014127">
    <property type="entry name" value="CHP02757"/>
</dbReference>
<sequence length="190" mass="22261">MQNIKKLLDEKVKQYNHPDFIPNDPISIPHLFTKKKDIEIAGLFAAIFAWGNRTIIINKSKELMELMDMQPYDFIMNHQESDLQNLMQFKHRTFNDTDLLYCIDFMKRHFTQYNSLEEAFFPSSDMNVEAALNHFQAYFFSHPDAPHRTRKHIPSPVQKSACKPRRAPCIHHGARLASIRSVLYPAPVCR</sequence>
<dbReference type="EMBL" id="QFOI01000220">
    <property type="protein sequence ID" value="PZP46572.1"/>
    <property type="molecule type" value="Genomic_DNA"/>
</dbReference>
<name>A0A2W5GTD3_9SPHI</name>
<comment type="caution">
    <text evidence="1">The sequence shown here is derived from an EMBL/GenBank/DDBJ whole genome shotgun (WGS) entry which is preliminary data.</text>
</comment>